<feature type="transmembrane region" description="Helical" evidence="2">
    <location>
        <begin position="20"/>
        <end position="39"/>
    </location>
</feature>
<dbReference type="Proteomes" id="UP000661691">
    <property type="component" value="Unassembled WGS sequence"/>
</dbReference>
<keyword evidence="4" id="KW-1185">Reference proteome</keyword>
<organism evidence="3 4">
    <name type="scientific">Polycladospora coralii</name>
    <dbReference type="NCBI Taxonomy" id="2771432"/>
    <lineage>
        <taxon>Bacteria</taxon>
        <taxon>Bacillati</taxon>
        <taxon>Bacillota</taxon>
        <taxon>Bacilli</taxon>
        <taxon>Bacillales</taxon>
        <taxon>Thermoactinomycetaceae</taxon>
        <taxon>Polycladospora</taxon>
    </lineage>
</organism>
<feature type="transmembrane region" description="Helical" evidence="2">
    <location>
        <begin position="146"/>
        <end position="166"/>
    </location>
</feature>
<feature type="transmembrane region" description="Helical" evidence="2">
    <location>
        <begin position="83"/>
        <end position="102"/>
    </location>
</feature>
<feature type="transmembrane region" description="Helical" evidence="2">
    <location>
        <begin position="109"/>
        <end position="126"/>
    </location>
</feature>
<dbReference type="RefSeq" id="WP_191140037.1">
    <property type="nucleotide sequence ID" value="NZ_JACXAG020000002.1"/>
</dbReference>
<dbReference type="PIRSF" id="PIRSF018571">
    <property type="entry name" value="SpoIIGA"/>
    <property type="match status" value="1"/>
</dbReference>
<feature type="transmembrane region" description="Helical" evidence="2">
    <location>
        <begin position="51"/>
        <end position="71"/>
    </location>
</feature>
<dbReference type="InterPro" id="IPR005081">
    <property type="entry name" value="SpoIIGA"/>
</dbReference>
<name>A0A926ND89_9BACL</name>
<dbReference type="GO" id="GO:0006508">
    <property type="term" value="P:proteolysis"/>
    <property type="evidence" value="ECO:0007669"/>
    <property type="project" value="InterPro"/>
</dbReference>
<dbReference type="GO" id="GO:0004190">
    <property type="term" value="F:aspartic-type endopeptidase activity"/>
    <property type="evidence" value="ECO:0007669"/>
    <property type="project" value="InterPro"/>
</dbReference>
<reference evidence="3" key="1">
    <citation type="submission" date="2020-09" db="EMBL/GenBank/DDBJ databases">
        <title>A novel bacterium of genus Hazenella, isolated from South China Sea.</title>
        <authorList>
            <person name="Huang H."/>
            <person name="Mo K."/>
            <person name="Hu Y."/>
        </authorList>
    </citation>
    <scope>NUCLEOTIDE SEQUENCE</scope>
    <source>
        <strain evidence="3">IB182357</strain>
    </source>
</reference>
<comment type="caution">
    <text evidence="3">The sequence shown here is derived from an EMBL/GenBank/DDBJ whole genome shotgun (WGS) entry which is preliminary data.</text>
</comment>
<dbReference type="NCBIfam" id="TIGR02854">
    <property type="entry name" value="spore_II_GA"/>
    <property type="match status" value="1"/>
</dbReference>
<evidence type="ECO:0000256" key="2">
    <source>
        <dbReference type="SAM" id="Phobius"/>
    </source>
</evidence>
<proteinExistence type="predicted"/>
<dbReference type="GO" id="GO:0030436">
    <property type="term" value="P:asexual sporulation"/>
    <property type="evidence" value="ECO:0007669"/>
    <property type="project" value="InterPro"/>
</dbReference>
<evidence type="ECO:0000256" key="1">
    <source>
        <dbReference type="PIRSR" id="PIRSR018571-1"/>
    </source>
</evidence>
<evidence type="ECO:0000313" key="4">
    <source>
        <dbReference type="Proteomes" id="UP000661691"/>
    </source>
</evidence>
<keyword evidence="2" id="KW-0812">Transmembrane</keyword>
<keyword evidence="2" id="KW-0472">Membrane</keyword>
<protein>
    <submittedName>
        <fullName evidence="3">Sigma-E processing peptidase SpoIIGA</fullName>
    </submittedName>
</protein>
<keyword evidence="2" id="KW-1133">Transmembrane helix</keyword>
<dbReference type="Pfam" id="PF03419">
    <property type="entry name" value="Peptidase_U4"/>
    <property type="match status" value="1"/>
</dbReference>
<sequence>MKHFLGILKALYTVGEINVVVYADVVFLLNSCIDFLLLWLTAGIRKQPLHIWRMGCAAIIGGIYSMLSLWPPFSFLFSLPIKILVSMVMVVVGLGYFSIYAYLRNLATFYLTCFVAGGAMIALHFVLTGNGNVSGGILFTSSSNGWGSPVSWIFIWIGFPLVWLYTKFSLGSLKERQEMNQFVTAFKMVIMDQIVTCNGLIDTGNQLRDPISRQPVILVELKLIEALLPPVLIEWIRKDDFQADLSRLPLEWMSKVRIIPYRAAGRGHSMMIAFKPDWIEVKKDHHWYKFEKILIGIDVGNLSTDRTYQAIIHPSCYPFTDTMYENQKNVEEAHV</sequence>
<feature type="active site" evidence="1">
    <location>
        <position position="202"/>
    </location>
</feature>
<dbReference type="EMBL" id="JACXAH010000003">
    <property type="protein sequence ID" value="MBD1371328.1"/>
    <property type="molecule type" value="Genomic_DNA"/>
</dbReference>
<evidence type="ECO:0000313" key="3">
    <source>
        <dbReference type="EMBL" id="MBD1371328.1"/>
    </source>
</evidence>
<dbReference type="AlphaFoldDB" id="A0A926ND89"/>
<accession>A0A926ND89</accession>
<gene>
    <name evidence="3" type="primary">spoIIGA</name>
    <name evidence="3" type="ORF">IC620_03035</name>
</gene>